<evidence type="ECO:0000256" key="5">
    <source>
        <dbReference type="ARBA" id="ARBA00023136"/>
    </source>
</evidence>
<dbReference type="GO" id="GO:0005886">
    <property type="term" value="C:plasma membrane"/>
    <property type="evidence" value="ECO:0007669"/>
    <property type="project" value="UniProtKB-SubCell"/>
</dbReference>
<comment type="caution">
    <text evidence="7">The sequence shown here is derived from an EMBL/GenBank/DDBJ whole genome shotgun (WGS) entry which is preliminary data.</text>
</comment>
<keyword evidence="2" id="KW-1003">Cell membrane</keyword>
<protein>
    <submittedName>
        <fullName evidence="7">Lysylphosphatidylglycerol synthetase</fullName>
    </submittedName>
</protein>
<feature type="transmembrane region" description="Helical" evidence="6">
    <location>
        <begin position="217"/>
        <end position="240"/>
    </location>
</feature>
<dbReference type="Proteomes" id="UP000070529">
    <property type="component" value="Unassembled WGS sequence"/>
</dbReference>
<dbReference type="STRING" id="294935.ATN88_01015"/>
<gene>
    <name evidence="7" type="ORF">ATN88_01015</name>
</gene>
<evidence type="ECO:0000256" key="2">
    <source>
        <dbReference type="ARBA" id="ARBA00022475"/>
    </source>
</evidence>
<keyword evidence="3 6" id="KW-0812">Transmembrane</keyword>
<comment type="subcellular location">
    <subcellularLocation>
        <location evidence="1">Cell membrane</location>
        <topology evidence="1">Multi-pass membrane protein</topology>
    </subcellularLocation>
</comment>
<keyword evidence="8" id="KW-1185">Reference proteome</keyword>
<dbReference type="InterPro" id="IPR022791">
    <property type="entry name" value="L-PG_synthase/AglD"/>
</dbReference>
<name>A0A135I7C9_9GAMM</name>
<feature type="transmembrane region" description="Helical" evidence="6">
    <location>
        <begin position="33"/>
        <end position="55"/>
    </location>
</feature>
<feature type="transmembrane region" description="Helical" evidence="6">
    <location>
        <begin position="123"/>
        <end position="140"/>
    </location>
</feature>
<dbReference type="AlphaFoldDB" id="A0A135I7C9"/>
<feature type="transmembrane region" description="Helical" evidence="6">
    <location>
        <begin position="146"/>
        <end position="168"/>
    </location>
</feature>
<reference evidence="7 8" key="1">
    <citation type="submission" date="2015-11" db="EMBL/GenBank/DDBJ databases">
        <title>Genomic Taxonomy of the Vibrionaceae.</title>
        <authorList>
            <person name="Gomez-Gil B."/>
            <person name="Enciso-Ibarra J."/>
        </authorList>
    </citation>
    <scope>NUCLEOTIDE SEQUENCE [LARGE SCALE GENOMIC DNA]</scope>
    <source>
        <strain evidence="7 8">CAIM 912</strain>
    </source>
</reference>
<evidence type="ECO:0000256" key="6">
    <source>
        <dbReference type="SAM" id="Phobius"/>
    </source>
</evidence>
<evidence type="ECO:0000313" key="8">
    <source>
        <dbReference type="Proteomes" id="UP000070529"/>
    </source>
</evidence>
<dbReference type="EMBL" id="LNTY01000034">
    <property type="protein sequence ID" value="KXF81355.1"/>
    <property type="molecule type" value="Genomic_DNA"/>
</dbReference>
<organism evidence="7 8">
    <name type="scientific">Enterovibrio coralii</name>
    <dbReference type="NCBI Taxonomy" id="294935"/>
    <lineage>
        <taxon>Bacteria</taxon>
        <taxon>Pseudomonadati</taxon>
        <taxon>Pseudomonadota</taxon>
        <taxon>Gammaproteobacteria</taxon>
        <taxon>Vibrionales</taxon>
        <taxon>Vibrionaceae</taxon>
        <taxon>Enterovibrio</taxon>
    </lineage>
</organism>
<dbReference type="Pfam" id="PF03706">
    <property type="entry name" value="LPG_synthase_TM"/>
    <property type="match status" value="1"/>
</dbReference>
<evidence type="ECO:0000256" key="1">
    <source>
        <dbReference type="ARBA" id="ARBA00004651"/>
    </source>
</evidence>
<keyword evidence="5 6" id="KW-0472">Membrane</keyword>
<evidence type="ECO:0000313" key="7">
    <source>
        <dbReference type="EMBL" id="KXF81355.1"/>
    </source>
</evidence>
<dbReference type="PANTHER" id="PTHR39087">
    <property type="entry name" value="UPF0104 MEMBRANE PROTEIN MJ1595"/>
    <property type="match status" value="1"/>
</dbReference>
<evidence type="ECO:0000256" key="4">
    <source>
        <dbReference type="ARBA" id="ARBA00022989"/>
    </source>
</evidence>
<dbReference type="OrthoDB" id="5242769at2"/>
<accession>A0A135I7C9</accession>
<dbReference type="RefSeq" id="WP_067416099.1">
    <property type="nucleotide sequence ID" value="NZ_LNTY01000034.1"/>
</dbReference>
<proteinExistence type="predicted"/>
<feature type="transmembrane region" description="Helical" evidence="6">
    <location>
        <begin position="246"/>
        <end position="268"/>
    </location>
</feature>
<sequence length="327" mass="36149">MKNLHKSLIGISTAALFGFLFLKDIDTNELVDLFYQIDLVYIVLAIVMFFFGYACRVERWRVMLKNDNPSLTWKACFSPLFISVAANNILPFRLGDIIRAFAFNKHLKISVSTSITTLLVERMLDLLMVITILGIILPYLDGEYSALIGIGGWGLILIGVIIVAILNFPKVFKPVFRVITSVLKSISVDVGNKVEEIFNKIFLALDYVSTGSTTVKLILWSAAAWVCEGLVFWLVALAIPTLTNTFAAWLALPIGTLATVIPSTPGYIGTFDYFTSEAMTMGGNSKISATVYALVLHLVIWIPPTIVGALCFIFKPIMSTSEIRKLS</sequence>
<evidence type="ECO:0000256" key="3">
    <source>
        <dbReference type="ARBA" id="ARBA00022692"/>
    </source>
</evidence>
<keyword evidence="4 6" id="KW-1133">Transmembrane helix</keyword>
<dbReference type="NCBIfam" id="TIGR00374">
    <property type="entry name" value="flippase-like domain"/>
    <property type="match status" value="1"/>
</dbReference>
<feature type="transmembrane region" description="Helical" evidence="6">
    <location>
        <begin position="289"/>
        <end position="317"/>
    </location>
</feature>
<dbReference type="PANTHER" id="PTHR39087:SF2">
    <property type="entry name" value="UPF0104 MEMBRANE PROTEIN MJ1595"/>
    <property type="match status" value="1"/>
</dbReference>